<evidence type="ECO:0000256" key="10">
    <source>
        <dbReference type="ARBA" id="ARBA00048679"/>
    </source>
</evidence>
<organism evidence="13 14">
    <name type="scientific">Pomacea canaliculata</name>
    <name type="common">Golden apple snail</name>
    <dbReference type="NCBI Taxonomy" id="400727"/>
    <lineage>
        <taxon>Eukaryota</taxon>
        <taxon>Metazoa</taxon>
        <taxon>Spiralia</taxon>
        <taxon>Lophotrochozoa</taxon>
        <taxon>Mollusca</taxon>
        <taxon>Gastropoda</taxon>
        <taxon>Caenogastropoda</taxon>
        <taxon>Architaenioglossa</taxon>
        <taxon>Ampullarioidea</taxon>
        <taxon>Ampullariidae</taxon>
        <taxon>Pomacea</taxon>
    </lineage>
</organism>
<gene>
    <name evidence="13" type="ORF">C0Q70_08589</name>
</gene>
<feature type="region of interest" description="Disordered" evidence="11">
    <location>
        <begin position="359"/>
        <end position="399"/>
    </location>
</feature>
<dbReference type="Gene3D" id="3.30.200.20">
    <property type="entry name" value="Phosphorylase Kinase, domain 1"/>
    <property type="match status" value="1"/>
</dbReference>
<accession>A0A2T7PIC5</accession>
<evidence type="ECO:0000259" key="12">
    <source>
        <dbReference type="PROSITE" id="PS50011"/>
    </source>
</evidence>
<dbReference type="SMART" id="SM00220">
    <property type="entry name" value="S_TKc"/>
    <property type="match status" value="1"/>
</dbReference>
<keyword evidence="7" id="KW-0418">Kinase</keyword>
<dbReference type="PROSITE" id="PS00108">
    <property type="entry name" value="PROTEIN_KINASE_ST"/>
    <property type="match status" value="1"/>
</dbReference>
<keyword evidence="5" id="KW-0808">Transferase</keyword>
<evidence type="ECO:0000256" key="11">
    <source>
        <dbReference type="SAM" id="MobiDB-lite"/>
    </source>
</evidence>
<evidence type="ECO:0000256" key="8">
    <source>
        <dbReference type="ARBA" id="ARBA00022840"/>
    </source>
</evidence>
<dbReference type="Gene3D" id="4.10.1170.10">
    <property type="entry name" value="MAP kinase activated protein kinase 2"/>
    <property type="match status" value="1"/>
</dbReference>
<name>A0A2T7PIC5_POMCA</name>
<dbReference type="InterPro" id="IPR008271">
    <property type="entry name" value="Ser/Thr_kinase_AS"/>
</dbReference>
<proteinExistence type="inferred from homology"/>
<dbReference type="GO" id="GO:0004674">
    <property type="term" value="F:protein serine/threonine kinase activity"/>
    <property type="evidence" value="ECO:0007669"/>
    <property type="project" value="UniProtKB-KW"/>
</dbReference>
<dbReference type="InterPro" id="IPR011009">
    <property type="entry name" value="Kinase-like_dom_sf"/>
</dbReference>
<dbReference type="SUPFAM" id="SSF56112">
    <property type="entry name" value="Protein kinase-like (PK-like)"/>
    <property type="match status" value="1"/>
</dbReference>
<dbReference type="InterPro" id="IPR027442">
    <property type="entry name" value="MAPKAPK_C"/>
</dbReference>
<dbReference type="EMBL" id="PZQS01000004">
    <property type="protein sequence ID" value="PVD33140.1"/>
    <property type="molecule type" value="Genomic_DNA"/>
</dbReference>
<dbReference type="Pfam" id="PF00069">
    <property type="entry name" value="Pkinase"/>
    <property type="match status" value="1"/>
</dbReference>
<dbReference type="Proteomes" id="UP000245119">
    <property type="component" value="Linkage Group LG4"/>
</dbReference>
<dbReference type="GO" id="GO:0005524">
    <property type="term" value="F:ATP binding"/>
    <property type="evidence" value="ECO:0007669"/>
    <property type="project" value="UniProtKB-KW"/>
</dbReference>
<comment type="catalytic activity">
    <reaction evidence="9">
        <text>L-threonyl-[protein] + ATP = O-phospho-L-threonyl-[protein] + ADP + H(+)</text>
        <dbReference type="Rhea" id="RHEA:46608"/>
        <dbReference type="Rhea" id="RHEA-COMP:11060"/>
        <dbReference type="Rhea" id="RHEA-COMP:11605"/>
        <dbReference type="ChEBI" id="CHEBI:15378"/>
        <dbReference type="ChEBI" id="CHEBI:30013"/>
        <dbReference type="ChEBI" id="CHEBI:30616"/>
        <dbReference type="ChEBI" id="CHEBI:61977"/>
        <dbReference type="ChEBI" id="CHEBI:456216"/>
        <dbReference type="EC" id="2.7.11.1"/>
    </reaction>
</comment>
<evidence type="ECO:0000256" key="1">
    <source>
        <dbReference type="ARBA" id="ARBA00006692"/>
    </source>
</evidence>
<feature type="domain" description="Protein kinase" evidence="12">
    <location>
        <begin position="26"/>
        <end position="305"/>
    </location>
</feature>
<dbReference type="OrthoDB" id="40902at2759"/>
<comment type="caution">
    <text evidence="13">The sequence shown here is derived from an EMBL/GenBank/DDBJ whole genome shotgun (WGS) entry which is preliminary data.</text>
</comment>
<evidence type="ECO:0000256" key="6">
    <source>
        <dbReference type="ARBA" id="ARBA00022741"/>
    </source>
</evidence>
<evidence type="ECO:0000256" key="3">
    <source>
        <dbReference type="ARBA" id="ARBA00022527"/>
    </source>
</evidence>
<dbReference type="PROSITE" id="PS50011">
    <property type="entry name" value="PROTEIN_KINASE_DOM"/>
    <property type="match status" value="1"/>
</dbReference>
<comment type="catalytic activity">
    <reaction evidence="10">
        <text>L-seryl-[protein] + ATP = O-phospho-L-seryl-[protein] + ADP + H(+)</text>
        <dbReference type="Rhea" id="RHEA:17989"/>
        <dbReference type="Rhea" id="RHEA-COMP:9863"/>
        <dbReference type="Rhea" id="RHEA-COMP:11604"/>
        <dbReference type="ChEBI" id="CHEBI:15378"/>
        <dbReference type="ChEBI" id="CHEBI:29999"/>
        <dbReference type="ChEBI" id="CHEBI:30616"/>
        <dbReference type="ChEBI" id="CHEBI:83421"/>
        <dbReference type="ChEBI" id="CHEBI:456216"/>
        <dbReference type="EC" id="2.7.11.1"/>
    </reaction>
</comment>
<dbReference type="EC" id="2.7.11.1" evidence="2"/>
<evidence type="ECO:0000256" key="4">
    <source>
        <dbReference type="ARBA" id="ARBA00022553"/>
    </source>
</evidence>
<evidence type="ECO:0000256" key="2">
    <source>
        <dbReference type="ARBA" id="ARBA00012513"/>
    </source>
</evidence>
<evidence type="ECO:0000256" key="7">
    <source>
        <dbReference type="ARBA" id="ARBA00022777"/>
    </source>
</evidence>
<evidence type="ECO:0000256" key="9">
    <source>
        <dbReference type="ARBA" id="ARBA00047899"/>
    </source>
</evidence>
<dbReference type="AlphaFoldDB" id="A0A2T7PIC5"/>
<keyword evidence="6" id="KW-0547">Nucleotide-binding</keyword>
<keyword evidence="4" id="KW-0597">Phosphoprotein</keyword>
<keyword evidence="8" id="KW-0067">ATP-binding</keyword>
<dbReference type="InterPro" id="IPR000719">
    <property type="entry name" value="Prot_kinase_dom"/>
</dbReference>
<reference evidence="13 14" key="1">
    <citation type="submission" date="2018-04" db="EMBL/GenBank/DDBJ databases">
        <title>The genome of golden apple snail Pomacea canaliculata provides insight into stress tolerance and invasive adaptation.</title>
        <authorList>
            <person name="Liu C."/>
            <person name="Liu B."/>
            <person name="Ren Y."/>
            <person name="Zhang Y."/>
            <person name="Wang H."/>
            <person name="Li S."/>
            <person name="Jiang F."/>
            <person name="Yin L."/>
            <person name="Zhang G."/>
            <person name="Qian W."/>
            <person name="Fan W."/>
        </authorList>
    </citation>
    <scope>NUCLEOTIDE SEQUENCE [LARGE SCALE GENOMIC DNA]</scope>
    <source>
        <strain evidence="13">SZHN2017</strain>
        <tissue evidence="13">Muscle</tissue>
    </source>
</reference>
<protein>
    <recommendedName>
        <fullName evidence="2">non-specific serine/threonine protein kinase</fullName>
        <ecNumber evidence="2">2.7.11.1</ecNumber>
    </recommendedName>
</protein>
<evidence type="ECO:0000313" key="13">
    <source>
        <dbReference type="EMBL" id="PVD33140.1"/>
    </source>
</evidence>
<keyword evidence="14" id="KW-1185">Reference proteome</keyword>
<evidence type="ECO:0000313" key="14">
    <source>
        <dbReference type="Proteomes" id="UP000245119"/>
    </source>
</evidence>
<keyword evidence="3" id="KW-0723">Serine/threonine-protein kinase</keyword>
<evidence type="ECO:0000256" key="5">
    <source>
        <dbReference type="ARBA" id="ARBA00022679"/>
    </source>
</evidence>
<dbReference type="STRING" id="400727.A0A2T7PIC5"/>
<comment type="similarity">
    <text evidence="1">Belongs to the protein kinase superfamily. CAMK Ser/Thr protein kinase family.</text>
</comment>
<dbReference type="Gene3D" id="1.10.510.10">
    <property type="entry name" value="Transferase(Phosphotransferase) domain 1"/>
    <property type="match status" value="1"/>
</dbReference>
<dbReference type="InterPro" id="IPR050205">
    <property type="entry name" value="CDPK_Ser/Thr_kinases"/>
</dbReference>
<dbReference type="PANTHER" id="PTHR24349">
    <property type="entry name" value="SERINE/THREONINE-PROTEIN KINASE"/>
    <property type="match status" value="1"/>
</dbReference>
<sequence>MDHHNHSFDSDIPILRVHPIENDFIIHWDKKLGTGVNGPVRPCEERETGQKFALKCVLDSPRSRQEVEIHCKVNGHPNIVSLHCVYHNTFRLNGDATPRSRLLLVLELMEGGELFDCISRAECFTEETAAQYMKQAVKAVHCLHERNIAHRDLKPENFLLTDDSEAAVLKLSDFGFAKVDDGSLMTPHFTPYYVAPQVLEAQMHMRAVKDGLAESPYTYDKSCDMWSLGVVLYIMLCGYPPFYSENPNVAFTKHMRHKILSGEFEFPEDDWDSISNEAKDIIRRLLYVDPMERMTIQELAAHPWLNRTTSEHSHTPLHSPLVLADKSKWADIKHAHAVENTQLRLPDTPVMLQPVAIADNPIIRKRRHRQKTQGESSQQAPTKKAAQVEVHSKVSSGGF</sequence>